<keyword evidence="3" id="KW-1185">Reference proteome</keyword>
<dbReference type="EMBL" id="BMMK01000064">
    <property type="protein sequence ID" value="GGM83806.1"/>
    <property type="molecule type" value="Genomic_DNA"/>
</dbReference>
<evidence type="ECO:0000256" key="1">
    <source>
        <dbReference type="SAM" id="MobiDB-lite"/>
    </source>
</evidence>
<comment type="caution">
    <text evidence="2">The sequence shown here is derived from an EMBL/GenBank/DDBJ whole genome shotgun (WGS) entry which is preliminary data.</text>
</comment>
<dbReference type="AlphaFoldDB" id="A0A8J3CKS8"/>
<sequence>MLAGHAKPSGPPPATIPLPGSDHRPHGTGARRGSKPPSPPRPTLTRMDQHEPPTRRCAKCGTSPVGDGGVLCPDCSQRLDQQTRDHWTNHPPHPTDQ</sequence>
<name>A0A8J3CKS8_9PSEU</name>
<evidence type="ECO:0000313" key="3">
    <source>
        <dbReference type="Proteomes" id="UP000637578"/>
    </source>
</evidence>
<feature type="region of interest" description="Disordered" evidence="1">
    <location>
        <begin position="1"/>
        <end position="75"/>
    </location>
</feature>
<proteinExistence type="predicted"/>
<reference evidence="2" key="1">
    <citation type="journal article" date="2014" name="Int. J. Syst. Evol. Microbiol.">
        <title>Complete genome sequence of Corynebacterium casei LMG S-19264T (=DSM 44701T), isolated from a smear-ripened cheese.</title>
        <authorList>
            <consortium name="US DOE Joint Genome Institute (JGI-PGF)"/>
            <person name="Walter F."/>
            <person name="Albersmeier A."/>
            <person name="Kalinowski J."/>
            <person name="Ruckert C."/>
        </authorList>
    </citation>
    <scope>NUCLEOTIDE SEQUENCE</scope>
    <source>
        <strain evidence="2">CGMCC 4.5737</strain>
    </source>
</reference>
<reference evidence="2" key="2">
    <citation type="submission" date="2020-09" db="EMBL/GenBank/DDBJ databases">
        <authorList>
            <person name="Sun Q."/>
            <person name="Zhou Y."/>
        </authorList>
    </citation>
    <scope>NUCLEOTIDE SEQUENCE</scope>
    <source>
        <strain evidence="2">CGMCC 4.5737</strain>
    </source>
</reference>
<protein>
    <submittedName>
        <fullName evidence="2">Uncharacterized protein</fullName>
    </submittedName>
</protein>
<accession>A0A8J3CKS8</accession>
<evidence type="ECO:0000313" key="2">
    <source>
        <dbReference type="EMBL" id="GGM83806.1"/>
    </source>
</evidence>
<dbReference type="Proteomes" id="UP000637578">
    <property type="component" value="Unassembled WGS sequence"/>
</dbReference>
<organism evidence="2 3">
    <name type="scientific">Longimycelium tulufanense</name>
    <dbReference type="NCBI Taxonomy" id="907463"/>
    <lineage>
        <taxon>Bacteria</taxon>
        <taxon>Bacillati</taxon>
        <taxon>Actinomycetota</taxon>
        <taxon>Actinomycetes</taxon>
        <taxon>Pseudonocardiales</taxon>
        <taxon>Pseudonocardiaceae</taxon>
        <taxon>Longimycelium</taxon>
    </lineage>
</organism>
<gene>
    <name evidence="2" type="ORF">GCM10012275_63030</name>
</gene>